<protein>
    <submittedName>
        <fullName evidence="2">Uncharacterized protein</fullName>
    </submittedName>
</protein>
<dbReference type="AlphaFoldDB" id="A0A7J6VYG5"/>
<evidence type="ECO:0000313" key="2">
    <source>
        <dbReference type="EMBL" id="KAF5189737.1"/>
    </source>
</evidence>
<organism evidence="2 3">
    <name type="scientific">Thalictrum thalictroides</name>
    <name type="common">Rue-anemone</name>
    <name type="synonym">Anemone thalictroides</name>
    <dbReference type="NCBI Taxonomy" id="46969"/>
    <lineage>
        <taxon>Eukaryota</taxon>
        <taxon>Viridiplantae</taxon>
        <taxon>Streptophyta</taxon>
        <taxon>Embryophyta</taxon>
        <taxon>Tracheophyta</taxon>
        <taxon>Spermatophyta</taxon>
        <taxon>Magnoliopsida</taxon>
        <taxon>Ranunculales</taxon>
        <taxon>Ranunculaceae</taxon>
        <taxon>Thalictroideae</taxon>
        <taxon>Thalictrum</taxon>
    </lineage>
</organism>
<dbReference type="EMBL" id="JABWDY010025093">
    <property type="protein sequence ID" value="KAF5189737.1"/>
    <property type="molecule type" value="Genomic_DNA"/>
</dbReference>
<keyword evidence="1" id="KW-0472">Membrane</keyword>
<accession>A0A7J6VYG5</accession>
<sequence length="88" mass="9703">MIKSTIGDGFLAMPEAFHNAGLLVGSVGTMILGVAVLNISNDLRTPADRLGDLVWIWLKRRTETKVFLRTRSKKQEESCSGTDVKGRK</sequence>
<name>A0A7J6VYG5_THATH</name>
<evidence type="ECO:0000256" key="1">
    <source>
        <dbReference type="SAM" id="Phobius"/>
    </source>
</evidence>
<keyword evidence="3" id="KW-1185">Reference proteome</keyword>
<proteinExistence type="predicted"/>
<keyword evidence="1" id="KW-1133">Transmembrane helix</keyword>
<feature type="transmembrane region" description="Helical" evidence="1">
    <location>
        <begin position="20"/>
        <end position="39"/>
    </location>
</feature>
<keyword evidence="1" id="KW-0812">Transmembrane</keyword>
<reference evidence="2 3" key="1">
    <citation type="submission" date="2020-06" db="EMBL/GenBank/DDBJ databases">
        <title>Transcriptomic and genomic resources for Thalictrum thalictroides and T. hernandezii: Facilitating candidate gene discovery in an emerging model plant lineage.</title>
        <authorList>
            <person name="Arias T."/>
            <person name="Riano-Pachon D.M."/>
            <person name="Di Stilio V.S."/>
        </authorList>
    </citation>
    <scope>NUCLEOTIDE SEQUENCE [LARGE SCALE GENOMIC DNA]</scope>
    <source>
        <strain evidence="3">cv. WT478/WT964</strain>
        <tissue evidence="2">Leaves</tissue>
    </source>
</reference>
<comment type="caution">
    <text evidence="2">The sequence shown here is derived from an EMBL/GenBank/DDBJ whole genome shotgun (WGS) entry which is preliminary data.</text>
</comment>
<dbReference type="OrthoDB" id="1684102at2759"/>
<feature type="non-terminal residue" evidence="2">
    <location>
        <position position="88"/>
    </location>
</feature>
<evidence type="ECO:0000313" key="3">
    <source>
        <dbReference type="Proteomes" id="UP000554482"/>
    </source>
</evidence>
<dbReference type="Proteomes" id="UP000554482">
    <property type="component" value="Unassembled WGS sequence"/>
</dbReference>
<gene>
    <name evidence="2" type="ORF">FRX31_020676</name>
</gene>